<reference evidence="5" key="2">
    <citation type="submission" date="2020-11" db="EMBL/GenBank/DDBJ databases">
        <authorList>
            <consortium name="DOE Joint Genome Institute"/>
            <person name="Kuo A."/>
            <person name="Miyauchi S."/>
            <person name="Kiss E."/>
            <person name="Drula E."/>
            <person name="Kohler A."/>
            <person name="Sanchez-Garcia M."/>
            <person name="Andreopoulos B."/>
            <person name="Barry K.W."/>
            <person name="Bonito G."/>
            <person name="Buee M."/>
            <person name="Carver A."/>
            <person name="Chen C."/>
            <person name="Cichocki N."/>
            <person name="Clum A."/>
            <person name="Culley D."/>
            <person name="Crous P.W."/>
            <person name="Fauchery L."/>
            <person name="Girlanda M."/>
            <person name="Hayes R."/>
            <person name="Keri Z."/>
            <person name="Labutti K."/>
            <person name="Lipzen A."/>
            <person name="Lombard V."/>
            <person name="Magnuson J."/>
            <person name="Maillard F."/>
            <person name="Morin E."/>
            <person name="Murat C."/>
            <person name="Nolan M."/>
            <person name="Ohm R."/>
            <person name="Pangilinan J."/>
            <person name="Pereira M."/>
            <person name="Perotto S."/>
            <person name="Peter M."/>
            <person name="Riley R."/>
            <person name="Sitrit Y."/>
            <person name="Stielow B."/>
            <person name="Szollosi G."/>
            <person name="Zifcakova L."/>
            <person name="Stursova M."/>
            <person name="Spatafora J.W."/>
            <person name="Tedersoo L."/>
            <person name="Vaario L.-M."/>
            <person name="Yamada A."/>
            <person name="Yan M."/>
            <person name="Wang P."/>
            <person name="Xu J."/>
            <person name="Bruns T."/>
            <person name="Baldrian P."/>
            <person name="Vilgalys R."/>
            <person name="Henrissat B."/>
            <person name="Grigoriev I.V."/>
            <person name="Hibbett D."/>
            <person name="Nagy L.G."/>
            <person name="Martin F.M."/>
        </authorList>
    </citation>
    <scope>NUCLEOTIDE SEQUENCE</scope>
    <source>
        <strain evidence="5">UH-Tt-Lm1</strain>
    </source>
</reference>
<dbReference type="GO" id="GO:0008757">
    <property type="term" value="F:S-adenosylmethionine-dependent methyltransferase activity"/>
    <property type="evidence" value="ECO:0007669"/>
    <property type="project" value="InterPro"/>
</dbReference>
<dbReference type="EMBL" id="WIUZ02000019">
    <property type="protein sequence ID" value="KAF9779466.1"/>
    <property type="molecule type" value="Genomic_DNA"/>
</dbReference>
<name>A0A9P6H6Y3_9AGAM</name>
<dbReference type="SUPFAM" id="SSF53335">
    <property type="entry name" value="S-adenosyl-L-methionine-dependent methyltransferases"/>
    <property type="match status" value="1"/>
</dbReference>
<keyword evidence="4" id="KW-0949">S-adenosyl-L-methionine</keyword>
<evidence type="ECO:0000256" key="3">
    <source>
        <dbReference type="ARBA" id="ARBA00022679"/>
    </source>
</evidence>
<keyword evidence="6" id="KW-1185">Reference proteome</keyword>
<protein>
    <submittedName>
        <fullName evidence="5">S-adenosyl-L-methionine-dependent methyltransferase</fullName>
    </submittedName>
</protein>
<dbReference type="OrthoDB" id="276151at2759"/>
<dbReference type="AlphaFoldDB" id="A0A9P6H6Y3"/>
<dbReference type="PROSITE" id="PS51585">
    <property type="entry name" value="SAM_MT_TPMT"/>
    <property type="match status" value="1"/>
</dbReference>
<dbReference type="CDD" id="cd02440">
    <property type="entry name" value="AdoMet_MTases"/>
    <property type="match status" value="1"/>
</dbReference>
<sequence length="217" mass="23800">MTTIPANLSRDEIQARLRATVATEGWDAAWKTGLTPWDVGNSQPPLRDILTSGRVNFPTEGTALVPGCGTGYDAVAIATELGLHTIGVDISATSLVASNAYKHEVGVKNVKFKAGDFFTMEGDFDLIYDYLFFVAISPEMRPAWGEQMAKLVKPGGYLICLVYPMDPPVDYGPPYYVRPNHVLEVLGEGWEKLVDEVPENSLEAHKGRESLLVLKRS</sequence>
<keyword evidence="3" id="KW-0808">Transferase</keyword>
<dbReference type="GO" id="GO:0032259">
    <property type="term" value="P:methylation"/>
    <property type="evidence" value="ECO:0007669"/>
    <property type="project" value="UniProtKB-KW"/>
</dbReference>
<dbReference type="Proteomes" id="UP000736335">
    <property type="component" value="Unassembled WGS sequence"/>
</dbReference>
<evidence type="ECO:0000256" key="4">
    <source>
        <dbReference type="ARBA" id="ARBA00022691"/>
    </source>
</evidence>
<dbReference type="PANTHER" id="PTHR32183:SF11">
    <property type="entry name" value="THIOL METHYLTRANSFERASE 2-RELATED"/>
    <property type="match status" value="1"/>
</dbReference>
<proteinExistence type="predicted"/>
<comment type="caution">
    <text evidence="5">The sequence shown here is derived from an EMBL/GenBank/DDBJ whole genome shotgun (WGS) entry which is preliminary data.</text>
</comment>
<keyword evidence="1" id="KW-0597">Phosphoprotein</keyword>
<dbReference type="PANTHER" id="PTHR32183">
    <property type="match status" value="1"/>
</dbReference>
<evidence type="ECO:0000256" key="1">
    <source>
        <dbReference type="ARBA" id="ARBA00022553"/>
    </source>
</evidence>
<evidence type="ECO:0000313" key="5">
    <source>
        <dbReference type="EMBL" id="KAF9779466.1"/>
    </source>
</evidence>
<gene>
    <name evidence="5" type="ORF">BJ322DRAFT_353804</name>
</gene>
<dbReference type="Pfam" id="PF05724">
    <property type="entry name" value="TPMT"/>
    <property type="match status" value="1"/>
</dbReference>
<reference evidence="5" key="1">
    <citation type="journal article" date="2020" name="Nat. Commun.">
        <title>Large-scale genome sequencing of mycorrhizal fungi provides insights into the early evolution of symbiotic traits.</title>
        <authorList>
            <person name="Miyauchi S."/>
            <person name="Kiss E."/>
            <person name="Kuo A."/>
            <person name="Drula E."/>
            <person name="Kohler A."/>
            <person name="Sanchez-Garcia M."/>
            <person name="Morin E."/>
            <person name="Andreopoulos B."/>
            <person name="Barry K.W."/>
            <person name="Bonito G."/>
            <person name="Buee M."/>
            <person name="Carver A."/>
            <person name="Chen C."/>
            <person name="Cichocki N."/>
            <person name="Clum A."/>
            <person name="Culley D."/>
            <person name="Crous P.W."/>
            <person name="Fauchery L."/>
            <person name="Girlanda M."/>
            <person name="Hayes R.D."/>
            <person name="Keri Z."/>
            <person name="LaButti K."/>
            <person name="Lipzen A."/>
            <person name="Lombard V."/>
            <person name="Magnuson J."/>
            <person name="Maillard F."/>
            <person name="Murat C."/>
            <person name="Nolan M."/>
            <person name="Ohm R.A."/>
            <person name="Pangilinan J."/>
            <person name="Pereira M.F."/>
            <person name="Perotto S."/>
            <person name="Peter M."/>
            <person name="Pfister S."/>
            <person name="Riley R."/>
            <person name="Sitrit Y."/>
            <person name="Stielow J.B."/>
            <person name="Szollosi G."/>
            <person name="Zifcakova L."/>
            <person name="Stursova M."/>
            <person name="Spatafora J.W."/>
            <person name="Tedersoo L."/>
            <person name="Vaario L.M."/>
            <person name="Yamada A."/>
            <person name="Yan M."/>
            <person name="Wang P."/>
            <person name="Xu J."/>
            <person name="Bruns T."/>
            <person name="Baldrian P."/>
            <person name="Vilgalys R."/>
            <person name="Dunand C."/>
            <person name="Henrissat B."/>
            <person name="Grigoriev I.V."/>
            <person name="Hibbett D."/>
            <person name="Nagy L.G."/>
            <person name="Martin F.M."/>
        </authorList>
    </citation>
    <scope>NUCLEOTIDE SEQUENCE</scope>
    <source>
        <strain evidence="5">UH-Tt-Lm1</strain>
    </source>
</reference>
<dbReference type="Gene3D" id="3.40.50.150">
    <property type="entry name" value="Vaccinia Virus protein VP39"/>
    <property type="match status" value="1"/>
</dbReference>
<dbReference type="InterPro" id="IPR029063">
    <property type="entry name" value="SAM-dependent_MTases_sf"/>
</dbReference>
<organism evidence="5 6">
    <name type="scientific">Thelephora terrestris</name>
    <dbReference type="NCBI Taxonomy" id="56493"/>
    <lineage>
        <taxon>Eukaryota</taxon>
        <taxon>Fungi</taxon>
        <taxon>Dikarya</taxon>
        <taxon>Basidiomycota</taxon>
        <taxon>Agaricomycotina</taxon>
        <taxon>Agaricomycetes</taxon>
        <taxon>Thelephorales</taxon>
        <taxon>Thelephoraceae</taxon>
        <taxon>Thelephora</taxon>
    </lineage>
</organism>
<evidence type="ECO:0000256" key="2">
    <source>
        <dbReference type="ARBA" id="ARBA00022603"/>
    </source>
</evidence>
<keyword evidence="2 5" id="KW-0489">Methyltransferase</keyword>
<evidence type="ECO:0000313" key="6">
    <source>
        <dbReference type="Proteomes" id="UP000736335"/>
    </source>
</evidence>
<dbReference type="InterPro" id="IPR008854">
    <property type="entry name" value="TPMT"/>
</dbReference>
<accession>A0A9P6H6Y3</accession>